<protein>
    <submittedName>
        <fullName evidence="5">Short chain enoyl-CoA hydratase</fullName>
    </submittedName>
</protein>
<dbReference type="InterPro" id="IPR051053">
    <property type="entry name" value="ECH/Chromodomain_protein"/>
</dbReference>
<keyword evidence="3" id="KW-0576">Peroxisome</keyword>
<evidence type="ECO:0000256" key="1">
    <source>
        <dbReference type="ARBA" id="ARBA00004275"/>
    </source>
</evidence>
<dbReference type="InterPro" id="IPR014748">
    <property type="entry name" value="Enoyl-CoA_hydra_C"/>
</dbReference>
<dbReference type="Proteomes" id="UP000243063">
    <property type="component" value="Chromosome I"/>
</dbReference>
<reference evidence="6" key="1">
    <citation type="submission" date="2016-10" db="EMBL/GenBank/DDBJ databases">
        <authorList>
            <person name="Varghese N."/>
            <person name="Submissions S."/>
        </authorList>
    </citation>
    <scope>NUCLEOTIDE SEQUENCE [LARGE SCALE GENOMIC DNA]</scope>
    <source>
        <strain evidence="6">CCTCC 2012022</strain>
    </source>
</reference>
<evidence type="ECO:0000256" key="2">
    <source>
        <dbReference type="ARBA" id="ARBA00005254"/>
    </source>
</evidence>
<proteinExistence type="inferred from homology"/>
<evidence type="ECO:0000313" key="5">
    <source>
        <dbReference type="EMBL" id="SDT86827.1"/>
    </source>
</evidence>
<dbReference type="Gene3D" id="3.90.226.10">
    <property type="entry name" value="2-enoyl-CoA Hydratase, Chain A, domain 1"/>
    <property type="match status" value="1"/>
</dbReference>
<name>A0A1H2DVD6_9GAMM</name>
<keyword evidence="6" id="KW-1185">Reference proteome</keyword>
<dbReference type="GO" id="GO:0004165">
    <property type="term" value="F:delta(3)-delta(2)-enoyl-CoA isomerase activity"/>
    <property type="evidence" value="ECO:0007669"/>
    <property type="project" value="UniProtKB-ARBA"/>
</dbReference>
<sequence>MSQYQEVLIERDEGLLTLRLNRPDKLNALTGAMYLRLAEALQAAAADARVRAVLLAGSDSCFTSGNDLADFLAAPPSGPDSPVRRFMRALAAFPKPLVAAVNGPAVGIGSTLLLHCDLVYVGRHASLRMPFVALGLCPEFGASLLLPQRIGRVRAAELLLLGEALSGERAAEWGLANAALEDGAAVFEHARGQALRFAALAPQAVATSKRLLKAPQAAVLDAVIEAECALFAERLRSPEAVEALSVFLRRSGAAH</sequence>
<dbReference type="InterPro" id="IPR029045">
    <property type="entry name" value="ClpP/crotonase-like_dom_sf"/>
</dbReference>
<accession>A0A1H2DVD6</accession>
<dbReference type="Gene3D" id="1.10.12.10">
    <property type="entry name" value="Lyase 2-enoyl-coa Hydratase, Chain A, domain 2"/>
    <property type="match status" value="1"/>
</dbReference>
<evidence type="ECO:0000256" key="3">
    <source>
        <dbReference type="ARBA" id="ARBA00023140"/>
    </source>
</evidence>
<organism evidence="5 6">
    <name type="scientific">Geopseudomonas guangdongensis</name>
    <dbReference type="NCBI Taxonomy" id="1245526"/>
    <lineage>
        <taxon>Bacteria</taxon>
        <taxon>Pseudomonadati</taxon>
        <taxon>Pseudomonadota</taxon>
        <taxon>Gammaproteobacteria</taxon>
        <taxon>Pseudomonadales</taxon>
        <taxon>Pseudomonadaceae</taxon>
        <taxon>Geopseudomonas</taxon>
    </lineage>
</organism>
<comment type="similarity">
    <text evidence="2">Belongs to the enoyl-CoA hydratase/isomerase family.</text>
</comment>
<dbReference type="CDD" id="cd06558">
    <property type="entry name" value="crotonase-like"/>
    <property type="match status" value="1"/>
</dbReference>
<dbReference type="InterPro" id="IPR001753">
    <property type="entry name" value="Enoyl-CoA_hydra/iso"/>
</dbReference>
<dbReference type="Pfam" id="PF00378">
    <property type="entry name" value="ECH_1"/>
    <property type="match status" value="1"/>
</dbReference>
<keyword evidence="4" id="KW-0413">Isomerase</keyword>
<dbReference type="OrthoDB" id="9797151at2"/>
<dbReference type="SUPFAM" id="SSF52096">
    <property type="entry name" value="ClpP/crotonase"/>
    <property type="match status" value="1"/>
</dbReference>
<dbReference type="AlphaFoldDB" id="A0A1H2DVD6"/>
<dbReference type="PANTHER" id="PTHR43684">
    <property type="match status" value="1"/>
</dbReference>
<dbReference type="EMBL" id="LT629780">
    <property type="protein sequence ID" value="SDT86827.1"/>
    <property type="molecule type" value="Genomic_DNA"/>
</dbReference>
<dbReference type="PANTHER" id="PTHR43684:SF1">
    <property type="entry name" value="ENOYL-COA DELTA ISOMERASE 2"/>
    <property type="match status" value="1"/>
</dbReference>
<evidence type="ECO:0000256" key="4">
    <source>
        <dbReference type="ARBA" id="ARBA00023235"/>
    </source>
</evidence>
<gene>
    <name evidence="5" type="ORF">SAMN05216580_0034</name>
</gene>
<evidence type="ECO:0000313" key="6">
    <source>
        <dbReference type="Proteomes" id="UP000243063"/>
    </source>
</evidence>
<dbReference type="STRING" id="1245526.SAMN05216580_0034"/>
<comment type="subcellular location">
    <subcellularLocation>
        <location evidence="1">Peroxisome</location>
    </subcellularLocation>
</comment>
<dbReference type="RefSeq" id="WP_090211207.1">
    <property type="nucleotide sequence ID" value="NZ_LT629780.1"/>
</dbReference>